<dbReference type="RefSeq" id="WP_106192234.1">
    <property type="nucleotide sequence ID" value="NZ_PVTO01000007.1"/>
</dbReference>
<evidence type="ECO:0000313" key="3">
    <source>
        <dbReference type="Proteomes" id="UP000238205"/>
    </source>
</evidence>
<dbReference type="SMART" id="SM00849">
    <property type="entry name" value="Lactamase_B"/>
    <property type="match status" value="1"/>
</dbReference>
<dbReference type="PANTHER" id="PTHR42951:SF4">
    <property type="entry name" value="ACYL-COENZYME A THIOESTERASE MBLAC2"/>
    <property type="match status" value="1"/>
</dbReference>
<evidence type="ECO:0000259" key="1">
    <source>
        <dbReference type="SMART" id="SM00849"/>
    </source>
</evidence>
<dbReference type="OrthoDB" id="420651at2"/>
<accession>A0A2T0W8I0</accession>
<dbReference type="AlphaFoldDB" id="A0A2T0W8I0"/>
<dbReference type="PANTHER" id="PTHR42951">
    <property type="entry name" value="METALLO-BETA-LACTAMASE DOMAIN-CONTAINING"/>
    <property type="match status" value="1"/>
</dbReference>
<comment type="caution">
    <text evidence="2">The sequence shown here is derived from an EMBL/GenBank/DDBJ whole genome shotgun (WGS) entry which is preliminary data.</text>
</comment>
<dbReference type="SUPFAM" id="SSF56281">
    <property type="entry name" value="Metallo-hydrolase/oxidoreductase"/>
    <property type="match status" value="1"/>
</dbReference>
<feature type="domain" description="Metallo-beta-lactamase" evidence="1">
    <location>
        <begin position="6"/>
        <end position="205"/>
    </location>
</feature>
<dbReference type="EMBL" id="PVTO01000007">
    <property type="protein sequence ID" value="PRY82956.1"/>
    <property type="molecule type" value="Genomic_DNA"/>
</dbReference>
<dbReference type="Pfam" id="PF00753">
    <property type="entry name" value="Lactamase_B"/>
    <property type="match status" value="1"/>
</dbReference>
<dbReference type="Gene3D" id="3.60.15.10">
    <property type="entry name" value="Ribonuclease Z/Hydroxyacylglutathione hydrolase-like"/>
    <property type="match status" value="1"/>
</dbReference>
<dbReference type="InterPro" id="IPR001279">
    <property type="entry name" value="Metallo-B-lactamas"/>
</dbReference>
<dbReference type="Proteomes" id="UP000238205">
    <property type="component" value="Unassembled WGS sequence"/>
</dbReference>
<keyword evidence="2" id="KW-0378">Hydrolase</keyword>
<dbReference type="InterPro" id="IPR036866">
    <property type="entry name" value="RibonucZ/Hydroxyglut_hydro"/>
</dbReference>
<proteinExistence type="predicted"/>
<keyword evidence="3" id="KW-1185">Reference proteome</keyword>
<name>A0A2T0W8I0_9LACT</name>
<reference evidence="2 3" key="1">
    <citation type="submission" date="2018-03" db="EMBL/GenBank/DDBJ databases">
        <title>Genomic Encyclopedia of Archaeal and Bacterial Type Strains, Phase II (KMG-II): from individual species to whole genera.</title>
        <authorList>
            <person name="Goeker M."/>
        </authorList>
    </citation>
    <scope>NUCLEOTIDE SEQUENCE [LARGE SCALE GENOMIC DNA]</scope>
    <source>
        <strain evidence="2 3">DSM 13175</strain>
    </source>
</reference>
<gene>
    <name evidence="2" type="ORF">CLV38_10729</name>
</gene>
<sequence length="265" mass="31061">MLHFQKGNLTVFQSALYKTTTAIIDTKQAMIMTDPNWLPEEIEEIRHYIDERLGERKLYIIFTHSDFDHVIGAGAFPEAFVIASKAFHQDRHKKQSIKDMYAFDEKHYIERSYTHSYPTVDRLITMDGDKLKLGEVTLRFFMAPGHTDDGLLTVIEPYGILLSGDYLSDVEFPFIYSNYKDYVKTIEKTESIFNDFEVHCHVPGHGNATDSGDEIKERIAFSKYYLHQLRLNNKELEEECRRRFPFFEGMRETHLGNLEKAKLRK</sequence>
<protein>
    <submittedName>
        <fullName evidence="2">Glyoxylase-like metal-dependent hydrolase (Beta-lactamase superfamily II)</fullName>
    </submittedName>
</protein>
<dbReference type="InterPro" id="IPR050855">
    <property type="entry name" value="NDM-1-like"/>
</dbReference>
<organism evidence="2 3">
    <name type="scientific">Alkalibacterium olivapovliticus</name>
    <dbReference type="NCBI Taxonomy" id="99907"/>
    <lineage>
        <taxon>Bacteria</taxon>
        <taxon>Bacillati</taxon>
        <taxon>Bacillota</taxon>
        <taxon>Bacilli</taxon>
        <taxon>Lactobacillales</taxon>
        <taxon>Carnobacteriaceae</taxon>
        <taxon>Alkalibacterium</taxon>
    </lineage>
</organism>
<evidence type="ECO:0000313" key="2">
    <source>
        <dbReference type="EMBL" id="PRY82956.1"/>
    </source>
</evidence>
<dbReference type="CDD" id="cd06262">
    <property type="entry name" value="metallo-hydrolase-like_MBL-fold"/>
    <property type="match status" value="1"/>
</dbReference>
<dbReference type="GO" id="GO:0016787">
    <property type="term" value="F:hydrolase activity"/>
    <property type="evidence" value="ECO:0007669"/>
    <property type="project" value="UniProtKB-KW"/>
</dbReference>